<comment type="caution">
    <text evidence="3">The sequence shown here is derived from an EMBL/GenBank/DDBJ whole genome shotgun (WGS) entry which is preliminary data.</text>
</comment>
<sequence length="121" mass="11550">MEAHLATEAPSGPAEPTAAAAVLVDAAAPVEAPAMVDDPSGMDASAVVAGFAPVAPRTRGATASLALGILADAGLPRAASLAGSGVPSSSGLLLPAAAPGDSPAENRAARRADADRPPDHA</sequence>
<organism evidence="3 5">
    <name type="scientific">Arthrobacter gengyunqii</name>
    <dbReference type="NCBI Taxonomy" id="2886940"/>
    <lineage>
        <taxon>Bacteria</taxon>
        <taxon>Bacillati</taxon>
        <taxon>Actinomycetota</taxon>
        <taxon>Actinomycetes</taxon>
        <taxon>Micrococcales</taxon>
        <taxon>Micrococcaceae</taxon>
        <taxon>Arthrobacter</taxon>
    </lineage>
</organism>
<dbReference type="EMBL" id="JAJFZP010000013">
    <property type="protein sequence ID" value="MCC3270687.1"/>
    <property type="molecule type" value="Genomic_DNA"/>
</dbReference>
<feature type="region of interest" description="Disordered" evidence="1">
    <location>
        <begin position="80"/>
        <end position="121"/>
    </location>
</feature>
<reference evidence="3" key="1">
    <citation type="submission" date="2021-10" db="EMBL/GenBank/DDBJ databases">
        <title>Novel species in genus Arthrobacter.</title>
        <authorList>
            <person name="Liu Y."/>
        </authorList>
    </citation>
    <scope>NUCLEOTIDE SEQUENCE</scope>
    <source>
        <strain evidence="2">Zg-Y786</strain>
        <strain evidence="3">Zg-Y809</strain>
    </source>
</reference>
<feature type="compositionally biased region" description="Low complexity" evidence="1">
    <location>
        <begin position="80"/>
        <end position="103"/>
    </location>
</feature>
<keyword evidence="4" id="KW-1185">Reference proteome</keyword>
<dbReference type="EMBL" id="JAJFZQ010000013">
    <property type="protein sequence ID" value="MCC3267689.1"/>
    <property type="molecule type" value="Genomic_DNA"/>
</dbReference>
<dbReference type="Proteomes" id="UP001139264">
    <property type="component" value="Unassembled WGS sequence"/>
</dbReference>
<accession>A0A9X1S7V6</accession>
<dbReference type="Proteomes" id="UP001139168">
    <property type="component" value="Unassembled WGS sequence"/>
</dbReference>
<dbReference type="RefSeq" id="WP_227892706.1">
    <property type="nucleotide sequence ID" value="NZ_CP095461.1"/>
</dbReference>
<gene>
    <name evidence="3" type="ORF">LJ751_15230</name>
    <name evidence="2" type="ORF">LJ752_16790</name>
</gene>
<evidence type="ECO:0000313" key="5">
    <source>
        <dbReference type="Proteomes" id="UP001139264"/>
    </source>
</evidence>
<evidence type="ECO:0000313" key="2">
    <source>
        <dbReference type="EMBL" id="MCC3267689.1"/>
    </source>
</evidence>
<protein>
    <submittedName>
        <fullName evidence="3">Uncharacterized protein</fullName>
    </submittedName>
</protein>
<proteinExistence type="predicted"/>
<name>A0A9X1S7V6_9MICC</name>
<evidence type="ECO:0000313" key="3">
    <source>
        <dbReference type="EMBL" id="MCC3270687.1"/>
    </source>
</evidence>
<feature type="compositionally biased region" description="Basic and acidic residues" evidence="1">
    <location>
        <begin position="107"/>
        <end position="121"/>
    </location>
</feature>
<dbReference type="AlphaFoldDB" id="A0A9X1S7V6"/>
<evidence type="ECO:0000256" key="1">
    <source>
        <dbReference type="SAM" id="MobiDB-lite"/>
    </source>
</evidence>
<evidence type="ECO:0000313" key="4">
    <source>
        <dbReference type="Proteomes" id="UP001139168"/>
    </source>
</evidence>